<proteinExistence type="predicted"/>
<reference evidence="7 8" key="1">
    <citation type="submission" date="2021-01" db="EMBL/GenBank/DDBJ databases">
        <title>Chryseolinea sp. Jin1 Genome sequencing and assembly.</title>
        <authorList>
            <person name="Kim I."/>
        </authorList>
    </citation>
    <scope>NUCLEOTIDE SEQUENCE [LARGE SCALE GENOMIC DNA]</scope>
    <source>
        <strain evidence="7 8">Jin1</strain>
    </source>
</reference>
<evidence type="ECO:0000256" key="5">
    <source>
        <dbReference type="SAM" id="SignalP"/>
    </source>
</evidence>
<dbReference type="InterPro" id="IPR050553">
    <property type="entry name" value="Thioredoxin_ResA/DsbE_sf"/>
</dbReference>
<comment type="subcellular location">
    <subcellularLocation>
        <location evidence="1">Cell envelope</location>
    </subcellularLocation>
</comment>
<dbReference type="PANTHER" id="PTHR42852:SF6">
    <property type="entry name" value="THIOL:DISULFIDE INTERCHANGE PROTEIN DSBE"/>
    <property type="match status" value="1"/>
</dbReference>
<evidence type="ECO:0000256" key="1">
    <source>
        <dbReference type="ARBA" id="ARBA00004196"/>
    </source>
</evidence>
<dbReference type="PANTHER" id="PTHR42852">
    <property type="entry name" value="THIOL:DISULFIDE INTERCHANGE PROTEIN DSBE"/>
    <property type="match status" value="1"/>
</dbReference>
<dbReference type="CDD" id="cd02966">
    <property type="entry name" value="TlpA_like_family"/>
    <property type="match status" value="1"/>
</dbReference>
<dbReference type="RefSeq" id="WP_202008788.1">
    <property type="nucleotide sequence ID" value="NZ_JAERRB010000003.1"/>
</dbReference>
<protein>
    <submittedName>
        <fullName evidence="7">TlpA family protein disulfide reductase</fullName>
    </submittedName>
</protein>
<sequence>MHLRTIFVVVSLAVAALNASGQSFDLDGTTMIKLTISHPTGVVPISFFTCHTFPVFDCAEVRDTISMDQKSVSVNVPVRSLQEGDLTVGDKRLHLLMIPGDTIVIKLTNSTRDAMVDYVGKTKDVQLYYLYKARQFPVSVAQQMMNASASTTTLVDFKAKADILYLQEEKFWKSANDNTITIEGKTVQTKQSLPSWFIRYENDAMRYNNAMNRVYAIGYQEFIMKKKMDIPEGYFDFLKSISLSNELAVHDGAYEMFLLQYFGFKSARGKGNYGHHKEFQLADEALSERVAGFYKLSSISTSLGDSPSNVIQDLDSIKLLATFQHLADYLRKTAEAKVLALSAHDNAPDFFLEDEIDSLVSLSQYKGEVVYLSFWFAGCKPCVEEFPFENDLVKKFEGKPVKIISICTYTNKAKWLEMIKTHKLRMVNLFANKAWGNKIKQSYKIGSYPHYVLIGRNGHVIQNFAKRPREISNEIQKALDQ</sequence>
<comment type="caution">
    <text evidence="7">The sequence shown here is derived from an EMBL/GenBank/DDBJ whole genome shotgun (WGS) entry which is preliminary data.</text>
</comment>
<evidence type="ECO:0000256" key="4">
    <source>
        <dbReference type="ARBA" id="ARBA00023284"/>
    </source>
</evidence>
<organism evidence="7 8">
    <name type="scientific">Chryseolinea lacunae</name>
    <dbReference type="NCBI Taxonomy" id="2801331"/>
    <lineage>
        <taxon>Bacteria</taxon>
        <taxon>Pseudomonadati</taxon>
        <taxon>Bacteroidota</taxon>
        <taxon>Cytophagia</taxon>
        <taxon>Cytophagales</taxon>
        <taxon>Fulvivirgaceae</taxon>
        <taxon>Chryseolinea</taxon>
    </lineage>
</organism>
<evidence type="ECO:0000256" key="3">
    <source>
        <dbReference type="ARBA" id="ARBA00023157"/>
    </source>
</evidence>
<evidence type="ECO:0000313" key="8">
    <source>
        <dbReference type="Proteomes" id="UP000613030"/>
    </source>
</evidence>
<name>A0ABS1KQ94_9BACT</name>
<feature type="domain" description="Thioredoxin" evidence="6">
    <location>
        <begin position="341"/>
        <end position="481"/>
    </location>
</feature>
<evidence type="ECO:0000259" key="6">
    <source>
        <dbReference type="PROSITE" id="PS51352"/>
    </source>
</evidence>
<dbReference type="InterPro" id="IPR013766">
    <property type="entry name" value="Thioredoxin_domain"/>
</dbReference>
<gene>
    <name evidence="7" type="ORF">JI741_09255</name>
</gene>
<evidence type="ECO:0000256" key="2">
    <source>
        <dbReference type="ARBA" id="ARBA00022748"/>
    </source>
</evidence>
<dbReference type="InterPro" id="IPR036249">
    <property type="entry name" value="Thioredoxin-like_sf"/>
</dbReference>
<dbReference type="SUPFAM" id="SSF52833">
    <property type="entry name" value="Thioredoxin-like"/>
    <property type="match status" value="1"/>
</dbReference>
<dbReference type="InterPro" id="IPR013740">
    <property type="entry name" value="Redoxin"/>
</dbReference>
<dbReference type="Pfam" id="PF08534">
    <property type="entry name" value="Redoxin"/>
    <property type="match status" value="1"/>
</dbReference>
<keyword evidence="5" id="KW-0732">Signal</keyword>
<keyword evidence="4" id="KW-0676">Redox-active center</keyword>
<keyword evidence="8" id="KW-1185">Reference proteome</keyword>
<dbReference type="Proteomes" id="UP000613030">
    <property type="component" value="Unassembled WGS sequence"/>
</dbReference>
<dbReference type="PROSITE" id="PS51352">
    <property type="entry name" value="THIOREDOXIN_2"/>
    <property type="match status" value="1"/>
</dbReference>
<dbReference type="EMBL" id="JAERRB010000003">
    <property type="protein sequence ID" value="MBL0741407.1"/>
    <property type="molecule type" value="Genomic_DNA"/>
</dbReference>
<evidence type="ECO:0000313" key="7">
    <source>
        <dbReference type="EMBL" id="MBL0741407.1"/>
    </source>
</evidence>
<keyword evidence="2" id="KW-0201">Cytochrome c-type biogenesis</keyword>
<feature type="signal peptide" evidence="5">
    <location>
        <begin position="1"/>
        <end position="25"/>
    </location>
</feature>
<feature type="chain" id="PRO_5045480510" evidence="5">
    <location>
        <begin position="26"/>
        <end position="481"/>
    </location>
</feature>
<dbReference type="Gene3D" id="3.40.30.10">
    <property type="entry name" value="Glutaredoxin"/>
    <property type="match status" value="1"/>
</dbReference>
<accession>A0ABS1KQ94</accession>
<keyword evidence="3" id="KW-1015">Disulfide bond</keyword>